<evidence type="ECO:0008006" key="3">
    <source>
        <dbReference type="Google" id="ProtNLM"/>
    </source>
</evidence>
<proteinExistence type="predicted"/>
<protein>
    <recommendedName>
        <fullName evidence="3">Transposase</fullName>
    </recommendedName>
</protein>
<name>A0ABR2ZH12_9AGAR</name>
<sequence>MPNHFPCYCIRCARSPIGYEYQTRQVINLHLKNYGDARKQENWPSLQPARISPQLDILENPVGLGTRRPLDDLDTNTGAEEESMNVQDDDWWNQDQETHDDLVMVLDDERDPIMDWWSSDDNVGNCQDGMKFILEIS</sequence>
<reference evidence="1 2" key="1">
    <citation type="submission" date="2024-05" db="EMBL/GenBank/DDBJ databases">
        <title>A draft genome resource for the thread blight pathogen Marasmius tenuissimus strain MS-2.</title>
        <authorList>
            <person name="Yulfo-Soto G.E."/>
            <person name="Baruah I.K."/>
            <person name="Amoako-Attah I."/>
            <person name="Bukari Y."/>
            <person name="Meinhardt L.W."/>
            <person name="Bailey B.A."/>
            <person name="Cohen S.P."/>
        </authorList>
    </citation>
    <scope>NUCLEOTIDE SEQUENCE [LARGE SCALE GENOMIC DNA]</scope>
    <source>
        <strain evidence="1 2">MS-2</strain>
    </source>
</reference>
<keyword evidence="2" id="KW-1185">Reference proteome</keyword>
<dbReference type="Proteomes" id="UP001437256">
    <property type="component" value="Unassembled WGS sequence"/>
</dbReference>
<comment type="caution">
    <text evidence="1">The sequence shown here is derived from an EMBL/GenBank/DDBJ whole genome shotgun (WGS) entry which is preliminary data.</text>
</comment>
<dbReference type="EMBL" id="JBBXMP010000185">
    <property type="protein sequence ID" value="KAL0060249.1"/>
    <property type="molecule type" value="Genomic_DNA"/>
</dbReference>
<organism evidence="1 2">
    <name type="scientific">Marasmius tenuissimus</name>
    <dbReference type="NCBI Taxonomy" id="585030"/>
    <lineage>
        <taxon>Eukaryota</taxon>
        <taxon>Fungi</taxon>
        <taxon>Dikarya</taxon>
        <taxon>Basidiomycota</taxon>
        <taxon>Agaricomycotina</taxon>
        <taxon>Agaricomycetes</taxon>
        <taxon>Agaricomycetidae</taxon>
        <taxon>Agaricales</taxon>
        <taxon>Marasmiineae</taxon>
        <taxon>Marasmiaceae</taxon>
        <taxon>Marasmius</taxon>
    </lineage>
</organism>
<gene>
    <name evidence="1" type="ORF">AAF712_012959</name>
</gene>
<evidence type="ECO:0000313" key="2">
    <source>
        <dbReference type="Proteomes" id="UP001437256"/>
    </source>
</evidence>
<evidence type="ECO:0000313" key="1">
    <source>
        <dbReference type="EMBL" id="KAL0060249.1"/>
    </source>
</evidence>
<accession>A0ABR2ZH12</accession>